<comment type="similarity">
    <text evidence="10">Belongs to the TRM5 / TYW2 family.</text>
</comment>
<keyword evidence="4 10" id="KW-0808">Transferase</keyword>
<dbReference type="FunFam" id="3.30.300.110:FF:000001">
    <property type="entry name" value="tRNA (guanine(37)-N1)-methyltransferase"/>
    <property type="match status" value="1"/>
</dbReference>
<accession>A0A316Z0D3</accession>
<comment type="catalytic activity">
    <reaction evidence="9 10">
        <text>guanosine(37) in tRNA + S-adenosyl-L-methionine = N(1)-methylguanosine(37) in tRNA + S-adenosyl-L-homocysteine + H(+)</text>
        <dbReference type="Rhea" id="RHEA:36899"/>
        <dbReference type="Rhea" id="RHEA-COMP:10145"/>
        <dbReference type="Rhea" id="RHEA-COMP:10147"/>
        <dbReference type="ChEBI" id="CHEBI:15378"/>
        <dbReference type="ChEBI" id="CHEBI:57856"/>
        <dbReference type="ChEBI" id="CHEBI:59789"/>
        <dbReference type="ChEBI" id="CHEBI:73542"/>
        <dbReference type="ChEBI" id="CHEBI:74269"/>
        <dbReference type="EC" id="2.1.1.228"/>
    </reaction>
</comment>
<comment type="similarity">
    <text evidence="1">Belongs to the class I-like SAM-binding methyltransferase superfamily. TRM5/TYW2 family.</text>
</comment>
<feature type="compositionally biased region" description="Low complexity" evidence="11">
    <location>
        <begin position="246"/>
        <end position="260"/>
    </location>
</feature>
<evidence type="ECO:0000259" key="12">
    <source>
        <dbReference type="PROSITE" id="PS51684"/>
    </source>
</evidence>
<comment type="function">
    <text evidence="10">Specifically methylates the N1 position of guanosine-37 in various cytoplasmic and mitochondrial tRNAs. Methylation is not dependent on the nature of the nucleoside 5' of the target nucleoside. This is the first step in the biosynthesis of wybutosine (yW), a modified base adjacent to the anticodon of tRNAs and required for accurate decoding.</text>
</comment>
<dbReference type="GO" id="GO:0052906">
    <property type="term" value="F:tRNA (guanine(37)-N1)-methyltransferase activity"/>
    <property type="evidence" value="ECO:0007669"/>
    <property type="project" value="UniProtKB-UniRule"/>
</dbReference>
<dbReference type="Pfam" id="PF25133">
    <property type="entry name" value="TYW2_N_2"/>
    <property type="match status" value="1"/>
</dbReference>
<dbReference type="EC" id="2.1.1.228" evidence="10"/>
<dbReference type="Gene3D" id="3.40.50.150">
    <property type="entry name" value="Vaccinia Virus protein VP39"/>
    <property type="match status" value="1"/>
</dbReference>
<evidence type="ECO:0000256" key="2">
    <source>
        <dbReference type="ARBA" id="ARBA00022490"/>
    </source>
</evidence>
<dbReference type="InterPro" id="IPR030382">
    <property type="entry name" value="MeTrfase_TRM5/TYW2"/>
</dbReference>
<keyword evidence="14" id="KW-1185">Reference proteome</keyword>
<feature type="binding site" evidence="10">
    <location>
        <position position="282"/>
    </location>
    <ligand>
        <name>S-adenosyl-L-methionine</name>
        <dbReference type="ChEBI" id="CHEBI:59789"/>
    </ligand>
</feature>
<keyword evidence="8 10" id="KW-0539">Nucleus</keyword>
<evidence type="ECO:0000256" key="1">
    <source>
        <dbReference type="ARBA" id="ARBA00009775"/>
    </source>
</evidence>
<evidence type="ECO:0000256" key="10">
    <source>
        <dbReference type="HAMAP-Rule" id="MF_03152"/>
    </source>
</evidence>
<sequence>MNTGALVRVPRVEERRQTQRLMWERADVVLAHLLPHGLPEGTPTAFTQVGHIAHLNLRDEYLPYRFIIGQALLDKNPQLRTAVNKLDSIDAQFRFFDMELVAGDEDYVTTASESDCSFTFDFRQVYWNSRLHAEHQRLVQSFAPYDVLSDVMAGVGPFALPAAKKGLWVLANDLNPASYESLVGNMKANKVEPRIRASCEDGRAFIRSSILRAWEEAFEGPPLRPEEDDAVKSATQLAKEKRAQRSSRPAASSSQAQAPAKTKRATIERLPPRRLVDHFVMNLPASALEFLDAYRGAYLPLRDAVGAEVLEAELDAREKEGKARWPMVHVHCFTKDLAGAHEDVCHRANAVLGLRGPSRLVPPPSAPDASPRAAHSLTVLSPDSARFTAESFDGLPPMPELSLTCVRAVAPTKDMYCLSFRLTREILFDGQ</sequence>
<evidence type="ECO:0000256" key="7">
    <source>
        <dbReference type="ARBA" id="ARBA00023128"/>
    </source>
</evidence>
<evidence type="ECO:0000256" key="6">
    <source>
        <dbReference type="ARBA" id="ARBA00022694"/>
    </source>
</evidence>
<dbReference type="STRING" id="58919.A0A316Z0D3"/>
<dbReference type="InterPro" id="IPR029063">
    <property type="entry name" value="SAM-dependent_MTases_sf"/>
</dbReference>
<keyword evidence="5 10" id="KW-0949">S-adenosyl-L-methionine</keyword>
<evidence type="ECO:0000256" key="9">
    <source>
        <dbReference type="ARBA" id="ARBA00047783"/>
    </source>
</evidence>
<evidence type="ECO:0000256" key="3">
    <source>
        <dbReference type="ARBA" id="ARBA00022603"/>
    </source>
</evidence>
<reference evidence="13 14" key="1">
    <citation type="journal article" date="2018" name="Mol. Biol. Evol.">
        <title>Broad Genomic Sampling Reveals a Smut Pathogenic Ancestry of the Fungal Clade Ustilaginomycotina.</title>
        <authorList>
            <person name="Kijpornyongpan T."/>
            <person name="Mondo S.J."/>
            <person name="Barry K."/>
            <person name="Sandor L."/>
            <person name="Lee J."/>
            <person name="Lipzen A."/>
            <person name="Pangilinan J."/>
            <person name="LaButti K."/>
            <person name="Hainaut M."/>
            <person name="Henrissat B."/>
            <person name="Grigoriev I.V."/>
            <person name="Spatafora J.W."/>
            <person name="Aime M.C."/>
        </authorList>
    </citation>
    <scope>NUCLEOTIDE SEQUENCE [LARGE SCALE GENOMIC DNA]</scope>
    <source>
        <strain evidence="13 14">MCA 4186</strain>
    </source>
</reference>
<dbReference type="EMBL" id="KZ819308">
    <property type="protein sequence ID" value="PWN94941.1"/>
    <property type="molecule type" value="Genomic_DNA"/>
</dbReference>
<evidence type="ECO:0000256" key="8">
    <source>
        <dbReference type="ARBA" id="ARBA00023242"/>
    </source>
</evidence>
<dbReference type="GO" id="GO:0070901">
    <property type="term" value="P:mitochondrial tRNA methylation"/>
    <property type="evidence" value="ECO:0007669"/>
    <property type="project" value="UniProtKB-ARBA"/>
</dbReference>
<feature type="binding site" evidence="10">
    <location>
        <begin position="173"/>
        <end position="174"/>
    </location>
    <ligand>
        <name>S-adenosyl-L-methionine</name>
        <dbReference type="ChEBI" id="CHEBI:59789"/>
    </ligand>
</feature>
<feature type="domain" description="SAM-dependent methyltransferase TRM5/TYW2-type" evidence="12">
    <location>
        <begin position="46"/>
        <end position="424"/>
    </location>
</feature>
<evidence type="ECO:0000256" key="4">
    <source>
        <dbReference type="ARBA" id="ARBA00022679"/>
    </source>
</evidence>
<evidence type="ECO:0000313" key="13">
    <source>
        <dbReference type="EMBL" id="PWN94941.1"/>
    </source>
</evidence>
<name>A0A316Z0D3_9BASI</name>
<dbReference type="AlphaFoldDB" id="A0A316Z0D3"/>
<evidence type="ECO:0000256" key="5">
    <source>
        <dbReference type="ARBA" id="ARBA00022691"/>
    </source>
</evidence>
<dbReference type="HAMAP" id="MF_03152">
    <property type="entry name" value="TRM5"/>
    <property type="match status" value="1"/>
</dbReference>
<dbReference type="Proteomes" id="UP000245946">
    <property type="component" value="Unassembled WGS sequence"/>
</dbReference>
<dbReference type="GO" id="GO:0002939">
    <property type="term" value="P:tRNA N1-guanine methylation"/>
    <property type="evidence" value="ECO:0007669"/>
    <property type="project" value="TreeGrafter"/>
</dbReference>
<feature type="binding site" evidence="10">
    <location>
        <begin position="201"/>
        <end position="202"/>
    </location>
    <ligand>
        <name>S-adenosyl-L-methionine</name>
        <dbReference type="ChEBI" id="CHEBI:59789"/>
    </ligand>
</feature>
<keyword evidence="7 10" id="KW-0496">Mitochondrion</keyword>
<evidence type="ECO:0000313" key="14">
    <source>
        <dbReference type="Proteomes" id="UP000245946"/>
    </source>
</evidence>
<organism evidence="13 14">
    <name type="scientific">Tilletiopsis washingtonensis</name>
    <dbReference type="NCBI Taxonomy" id="58919"/>
    <lineage>
        <taxon>Eukaryota</taxon>
        <taxon>Fungi</taxon>
        <taxon>Dikarya</taxon>
        <taxon>Basidiomycota</taxon>
        <taxon>Ustilaginomycotina</taxon>
        <taxon>Exobasidiomycetes</taxon>
        <taxon>Entylomatales</taxon>
        <taxon>Entylomatales incertae sedis</taxon>
        <taxon>Tilletiopsis</taxon>
    </lineage>
</organism>
<comment type="subunit">
    <text evidence="10">Monomer.</text>
</comment>
<dbReference type="InterPro" id="IPR025792">
    <property type="entry name" value="tRNA_Gua_MeTrfase_euk"/>
</dbReference>
<dbReference type="GO" id="GO:0005634">
    <property type="term" value="C:nucleus"/>
    <property type="evidence" value="ECO:0007669"/>
    <property type="project" value="UniProtKB-SubCell"/>
</dbReference>
<dbReference type="InterPro" id="IPR056744">
    <property type="entry name" value="TRM5/TYW2-like_N"/>
</dbReference>
<dbReference type="SUPFAM" id="SSF53335">
    <property type="entry name" value="S-adenosyl-L-methionine-dependent methyltransferases"/>
    <property type="match status" value="1"/>
</dbReference>
<dbReference type="PROSITE" id="PS51684">
    <property type="entry name" value="SAM_MT_TRM5_TYW2"/>
    <property type="match status" value="1"/>
</dbReference>
<dbReference type="OrthoDB" id="408788at2759"/>
<dbReference type="PANTHER" id="PTHR23245">
    <property type="entry name" value="TRNA METHYLTRANSFERASE"/>
    <property type="match status" value="1"/>
</dbReference>
<feature type="region of interest" description="Disordered" evidence="11">
    <location>
        <begin position="221"/>
        <end position="268"/>
    </location>
</feature>
<keyword evidence="6 10" id="KW-0819">tRNA processing</keyword>
<comment type="subcellular location">
    <subcellularLocation>
        <location evidence="10">Mitochondrion matrix</location>
    </subcellularLocation>
    <subcellularLocation>
        <location evidence="10">Nucleus</location>
    </subcellularLocation>
    <subcellularLocation>
        <location evidence="10">Cytoplasm</location>
    </subcellularLocation>
    <text evidence="10">Predominantly in the mitochondria and in the nucleus.</text>
</comment>
<dbReference type="InterPro" id="IPR056743">
    <property type="entry name" value="TRM5-TYW2-like_MTfase"/>
</dbReference>
<dbReference type="GO" id="GO:0005759">
    <property type="term" value="C:mitochondrial matrix"/>
    <property type="evidence" value="ECO:0007669"/>
    <property type="project" value="UniProtKB-SubCell"/>
</dbReference>
<evidence type="ECO:0000256" key="11">
    <source>
        <dbReference type="SAM" id="MobiDB-lite"/>
    </source>
</evidence>
<protein>
    <recommendedName>
        <fullName evidence="10">tRNA (guanine(37)-N1)-methyltransferase</fullName>
        <ecNumber evidence="10">2.1.1.228</ecNumber>
    </recommendedName>
    <alternativeName>
        <fullName evidence="10">M1G-methyltransferase</fullName>
    </alternativeName>
    <alternativeName>
        <fullName evidence="10">tRNA [GM37] methyltransferase</fullName>
    </alternativeName>
    <alternativeName>
        <fullName evidence="10">tRNA methyltransferase 5</fullName>
    </alternativeName>
</protein>
<keyword evidence="3 10" id="KW-0489">Methyltransferase</keyword>
<feature type="binding site" evidence="10">
    <location>
        <position position="135"/>
    </location>
    <ligand>
        <name>S-adenosyl-L-methionine</name>
        <dbReference type="ChEBI" id="CHEBI:59789"/>
    </ligand>
</feature>
<dbReference type="PANTHER" id="PTHR23245:SF36">
    <property type="entry name" value="TRNA (GUANINE(37)-N1)-METHYLTRANSFERASE"/>
    <property type="match status" value="1"/>
</dbReference>
<proteinExistence type="inferred from homology"/>
<gene>
    <name evidence="10" type="primary">TRM5</name>
    <name evidence="13" type="ORF">FA09DRAFT_164027</name>
</gene>
<keyword evidence="2 10" id="KW-0963">Cytoplasm</keyword>
<dbReference type="Gene3D" id="3.30.300.110">
    <property type="entry name" value="Met-10+ protein-like domains"/>
    <property type="match status" value="1"/>
</dbReference>
<dbReference type="Pfam" id="PF02475">
    <property type="entry name" value="TRM5-TYW2_MTfase"/>
    <property type="match status" value="1"/>
</dbReference>